<reference evidence="1" key="1">
    <citation type="submission" date="2023-06" db="EMBL/GenBank/DDBJ databases">
        <authorList>
            <person name="Zeman M."/>
            <person name="Kubasova T."/>
            <person name="Jahodarova E."/>
            <person name="Nykrynova M."/>
            <person name="Rychlik I."/>
        </authorList>
    </citation>
    <scope>NUCLEOTIDE SEQUENCE</scope>
    <source>
        <strain evidence="1">84_SSukc20</strain>
    </source>
</reference>
<keyword evidence="2" id="KW-1185">Reference proteome</keyword>
<evidence type="ECO:0000313" key="1">
    <source>
        <dbReference type="EMBL" id="MDN0048749.1"/>
    </source>
</evidence>
<proteinExistence type="predicted"/>
<sequence length="414" mass="46877">MARPTLSLAKYLQQVGRGLRKVDGKETCVLIDNVGLYHIFGLPTAYRDWQAMFEGRMAGKGYANHIGMSVRDSSISIPTVADNGLELIVSHDNLMTYLNKELSLPNNTACLKAYKDVASGLYGLRRGNMITCKPQFVRVFDIQEDFAIVRLVNLSMAVVDDSGKVKHSLAGYKSVRIQENHIIAVTDKRNNEMYIDLYSGHLYTGKPKVVRLGDVQLLEVDGIYYSRTRELYKSRRSTSGTNILTCGHYVRIVDYFSPPRCRQVNEDDATWGYDCVCLLAGDHDTYYHYCGMLTGGDIVIVDNAGKYYLVEDASKAKRYIACEHPQTPEEDFDGVIQRLKSEAMKRLTERKMEERQNDERKHRTRLDELKAAVPFRSGLKWGLQLDGRVVVPPIYRNIKSPVGCYCAVEGNPNQ</sequence>
<organism evidence="1 2">
    <name type="scientific">Bacteroides gallinaceum</name>
    <dbReference type="NCBI Taxonomy" id="1462571"/>
    <lineage>
        <taxon>Bacteria</taxon>
        <taxon>Pseudomonadati</taxon>
        <taxon>Bacteroidota</taxon>
        <taxon>Bacteroidia</taxon>
        <taxon>Bacteroidales</taxon>
        <taxon>Bacteroidaceae</taxon>
        <taxon>Bacteroides</taxon>
    </lineage>
</organism>
<reference evidence="1" key="2">
    <citation type="submission" date="2024-05" db="EMBL/GenBank/DDBJ databases">
        <title>Identification and characterization of horizontal gene transfer across gut microbiota members of farm animals based on homology search.</title>
        <authorList>
            <person name="Schwarzerova J."/>
            <person name="Nykrynova M."/>
            <person name="Jureckova K."/>
            <person name="Cejkova D."/>
            <person name="Rychlik I."/>
        </authorList>
    </citation>
    <scope>NUCLEOTIDE SEQUENCE</scope>
    <source>
        <strain evidence="1">84_SSukc20</strain>
    </source>
</reference>
<comment type="caution">
    <text evidence="1">The sequence shown here is derived from an EMBL/GenBank/DDBJ whole genome shotgun (WGS) entry which is preliminary data.</text>
</comment>
<dbReference type="Proteomes" id="UP001167871">
    <property type="component" value="Unassembled WGS sequence"/>
</dbReference>
<evidence type="ECO:0000313" key="2">
    <source>
        <dbReference type="Proteomes" id="UP001167871"/>
    </source>
</evidence>
<dbReference type="Gene3D" id="3.40.50.300">
    <property type="entry name" value="P-loop containing nucleotide triphosphate hydrolases"/>
    <property type="match status" value="1"/>
</dbReference>
<dbReference type="RefSeq" id="WP_301639224.1">
    <property type="nucleotide sequence ID" value="NZ_JAUEII010000007.1"/>
</dbReference>
<dbReference type="EMBL" id="JAUEII010000007">
    <property type="protein sequence ID" value="MDN0048749.1"/>
    <property type="molecule type" value="Genomic_DNA"/>
</dbReference>
<dbReference type="InterPro" id="IPR027417">
    <property type="entry name" value="P-loop_NTPase"/>
</dbReference>
<protein>
    <recommendedName>
        <fullName evidence="3">Helicase</fullName>
    </recommendedName>
</protein>
<accession>A0ABT7X3X3</accession>
<name>A0ABT7X3X3_9BACE</name>
<evidence type="ECO:0008006" key="3">
    <source>
        <dbReference type="Google" id="ProtNLM"/>
    </source>
</evidence>
<gene>
    <name evidence="1" type="ORF">QVO10_05000</name>
</gene>